<dbReference type="Pfam" id="PF01661">
    <property type="entry name" value="Macro"/>
    <property type="match status" value="1"/>
</dbReference>
<name>A0A9D1W301_9FIRM</name>
<feature type="domain" description="Macro" evidence="1">
    <location>
        <begin position="72"/>
        <end position="263"/>
    </location>
</feature>
<comment type="caution">
    <text evidence="2">The sequence shown here is derived from an EMBL/GenBank/DDBJ whole genome shotgun (WGS) entry which is preliminary data.</text>
</comment>
<accession>A0A9D1W301</accession>
<keyword evidence="2" id="KW-0378">Hydrolase</keyword>
<gene>
    <name evidence="2" type="ORF">IAA28_01535</name>
</gene>
<dbReference type="GO" id="GO:0016787">
    <property type="term" value="F:hydrolase activity"/>
    <property type="evidence" value="ECO:0007669"/>
    <property type="project" value="UniProtKB-KW"/>
</dbReference>
<dbReference type="AlphaFoldDB" id="A0A9D1W301"/>
<evidence type="ECO:0000313" key="2">
    <source>
        <dbReference type="EMBL" id="HIX51469.1"/>
    </source>
</evidence>
<dbReference type="CDD" id="cd02908">
    <property type="entry name" value="Macro_OAADPr_deacetylase"/>
    <property type="match status" value="1"/>
</dbReference>
<dbReference type="PANTHER" id="PTHR11106">
    <property type="entry name" value="GANGLIOSIDE INDUCED DIFFERENTIATION ASSOCIATED PROTEIN 2-RELATED"/>
    <property type="match status" value="1"/>
</dbReference>
<reference evidence="2" key="1">
    <citation type="journal article" date="2021" name="PeerJ">
        <title>Extensive microbial diversity within the chicken gut microbiome revealed by metagenomics and culture.</title>
        <authorList>
            <person name="Gilroy R."/>
            <person name="Ravi A."/>
            <person name="Getino M."/>
            <person name="Pursley I."/>
            <person name="Horton D.L."/>
            <person name="Alikhan N.F."/>
            <person name="Baker D."/>
            <person name="Gharbi K."/>
            <person name="Hall N."/>
            <person name="Watson M."/>
            <person name="Adriaenssens E.M."/>
            <person name="Foster-Nyarko E."/>
            <person name="Jarju S."/>
            <person name="Secka A."/>
            <person name="Antonio M."/>
            <person name="Oren A."/>
            <person name="Chaudhuri R.R."/>
            <person name="La Ragione R."/>
            <person name="Hildebrand F."/>
            <person name="Pallen M.J."/>
        </authorList>
    </citation>
    <scope>NUCLEOTIDE SEQUENCE</scope>
    <source>
        <strain evidence="2">ChiGjej4B4-12881</strain>
    </source>
</reference>
<dbReference type="EMBL" id="DXEU01000026">
    <property type="protein sequence ID" value="HIX51469.1"/>
    <property type="molecule type" value="Genomic_DNA"/>
</dbReference>
<dbReference type="SMART" id="SM00506">
    <property type="entry name" value="A1pp"/>
    <property type="match status" value="1"/>
</dbReference>
<dbReference type="InterPro" id="IPR043472">
    <property type="entry name" value="Macro_dom-like"/>
</dbReference>
<dbReference type="Gene3D" id="3.40.220.10">
    <property type="entry name" value="Leucine Aminopeptidase, subunit E, domain 1"/>
    <property type="match status" value="1"/>
</dbReference>
<evidence type="ECO:0000313" key="3">
    <source>
        <dbReference type="Proteomes" id="UP000886780"/>
    </source>
</evidence>
<dbReference type="InterPro" id="IPR002589">
    <property type="entry name" value="Macro_dom"/>
</dbReference>
<reference evidence="2" key="2">
    <citation type="submission" date="2021-04" db="EMBL/GenBank/DDBJ databases">
        <authorList>
            <person name="Gilroy R."/>
        </authorList>
    </citation>
    <scope>NUCLEOTIDE SEQUENCE</scope>
    <source>
        <strain evidence="2">ChiGjej4B4-12881</strain>
    </source>
</reference>
<dbReference type="SUPFAM" id="SSF52949">
    <property type="entry name" value="Macro domain-like"/>
    <property type="match status" value="1"/>
</dbReference>
<sequence>MNQEERRLYLIRALQREMPQYGKVRIPESGEGQWRLLRSLFNVRPPYPASPEFLDIQDEYLGEMIRERGITDGDSLPPAASDPRLVLWQGDITSLRCDAIVNAANSALLGCWQPCHSCIDNIIHSFAGVQLRIKCSELMEAQGHEEETGKAKITPAYNLPSKFVLHTVGPIILGELEEEDCRLLADCYRSCLSLAAENGLRSVAFCCISTGVFRFPPERAAEIAVKTVKAFLDRSETSLKRVIFNVFKDSDWEIYSNILKING</sequence>
<dbReference type="PROSITE" id="PS51154">
    <property type="entry name" value="MACRO"/>
    <property type="match status" value="1"/>
</dbReference>
<evidence type="ECO:0000259" key="1">
    <source>
        <dbReference type="PROSITE" id="PS51154"/>
    </source>
</evidence>
<dbReference type="NCBIfam" id="NF003163">
    <property type="entry name" value="PRK04143.1"/>
    <property type="match status" value="1"/>
</dbReference>
<dbReference type="PANTHER" id="PTHR11106:SF27">
    <property type="entry name" value="MACRO DOMAIN-CONTAINING PROTEIN"/>
    <property type="match status" value="1"/>
</dbReference>
<proteinExistence type="predicted"/>
<protein>
    <submittedName>
        <fullName evidence="2">Protein-ADP-ribose hydrolase</fullName>
    </submittedName>
</protein>
<dbReference type="Proteomes" id="UP000886780">
    <property type="component" value="Unassembled WGS sequence"/>
</dbReference>
<organism evidence="2 3">
    <name type="scientific">Candidatus Lachnoclostridium stercoripullorum</name>
    <dbReference type="NCBI Taxonomy" id="2838635"/>
    <lineage>
        <taxon>Bacteria</taxon>
        <taxon>Bacillati</taxon>
        <taxon>Bacillota</taxon>
        <taxon>Clostridia</taxon>
        <taxon>Lachnospirales</taxon>
        <taxon>Lachnospiraceae</taxon>
    </lineage>
</organism>